<sequence>CSKSCGSGHRRRALQCVDYNRHEVHEIYCVNEIRPPLIESCNTKACELIWITGEWTECSVSCGQGYRQRLVSCSEVHVENDNYKYGHQSLSNCPGTPPESYMPCSLGSCPLPQEWRAGIWGPVS</sequence>
<dbReference type="InterPro" id="IPR036383">
    <property type="entry name" value="TSP1_rpt_sf"/>
</dbReference>
<feature type="non-terminal residue" evidence="3">
    <location>
        <position position="1"/>
    </location>
</feature>
<evidence type="ECO:0000256" key="1">
    <source>
        <dbReference type="ARBA" id="ARBA00004613"/>
    </source>
</evidence>
<evidence type="ECO:0000256" key="2">
    <source>
        <dbReference type="ARBA" id="ARBA00022525"/>
    </source>
</evidence>
<dbReference type="PANTHER" id="PTHR13723:SF278">
    <property type="entry name" value="ADAM METALLOPEPTIDASE WITH THROMBOSPONDIN TYPE 1 MOTIF A, ISOFORM B"/>
    <property type="match status" value="1"/>
</dbReference>
<dbReference type="InterPro" id="IPR050439">
    <property type="entry name" value="ADAMTS_ADAMTS-like"/>
</dbReference>
<keyword evidence="2" id="KW-0964">Secreted</keyword>
<dbReference type="SUPFAM" id="SSF82895">
    <property type="entry name" value="TSP-1 type 1 repeat"/>
    <property type="match status" value="2"/>
</dbReference>
<dbReference type="EMBL" id="JAHUTI010009444">
    <property type="protein sequence ID" value="MED6234510.1"/>
    <property type="molecule type" value="Genomic_DNA"/>
</dbReference>
<gene>
    <name evidence="3" type="ORF">ATANTOWER_032317</name>
</gene>
<dbReference type="PROSITE" id="PS50092">
    <property type="entry name" value="TSP1"/>
    <property type="match status" value="1"/>
</dbReference>
<dbReference type="InterPro" id="IPR000884">
    <property type="entry name" value="TSP1_rpt"/>
</dbReference>
<dbReference type="Proteomes" id="UP001345963">
    <property type="component" value="Unassembled WGS sequence"/>
</dbReference>
<organism evidence="3 4">
    <name type="scientific">Ataeniobius toweri</name>
    <dbReference type="NCBI Taxonomy" id="208326"/>
    <lineage>
        <taxon>Eukaryota</taxon>
        <taxon>Metazoa</taxon>
        <taxon>Chordata</taxon>
        <taxon>Craniata</taxon>
        <taxon>Vertebrata</taxon>
        <taxon>Euteleostomi</taxon>
        <taxon>Actinopterygii</taxon>
        <taxon>Neopterygii</taxon>
        <taxon>Teleostei</taxon>
        <taxon>Neoteleostei</taxon>
        <taxon>Acanthomorphata</taxon>
        <taxon>Ovalentaria</taxon>
        <taxon>Atherinomorphae</taxon>
        <taxon>Cyprinodontiformes</taxon>
        <taxon>Goodeidae</taxon>
        <taxon>Ataeniobius</taxon>
    </lineage>
</organism>
<protein>
    <submittedName>
        <fullName evidence="3">Uncharacterized protein</fullName>
    </submittedName>
</protein>
<name>A0ABU7AAS4_9TELE</name>
<comment type="subcellular location">
    <subcellularLocation>
        <location evidence="1">Secreted</location>
    </subcellularLocation>
</comment>
<evidence type="ECO:0000313" key="3">
    <source>
        <dbReference type="EMBL" id="MED6234510.1"/>
    </source>
</evidence>
<keyword evidence="4" id="KW-1185">Reference proteome</keyword>
<dbReference type="Gene3D" id="2.20.100.10">
    <property type="entry name" value="Thrombospondin type-1 (TSP1) repeat"/>
    <property type="match status" value="2"/>
</dbReference>
<dbReference type="SMART" id="SM00209">
    <property type="entry name" value="TSP1"/>
    <property type="match status" value="2"/>
</dbReference>
<comment type="caution">
    <text evidence="3">The sequence shown here is derived from an EMBL/GenBank/DDBJ whole genome shotgun (WGS) entry which is preliminary data.</text>
</comment>
<reference evidence="3 4" key="1">
    <citation type="submission" date="2021-07" db="EMBL/GenBank/DDBJ databases">
        <authorList>
            <person name="Palmer J.M."/>
        </authorList>
    </citation>
    <scope>NUCLEOTIDE SEQUENCE [LARGE SCALE GENOMIC DNA]</scope>
    <source>
        <strain evidence="3 4">AT_MEX2019</strain>
        <tissue evidence="3">Muscle</tissue>
    </source>
</reference>
<proteinExistence type="predicted"/>
<dbReference type="PANTHER" id="PTHR13723">
    <property type="entry name" value="ADAMTS A DISINTEGRIN AND METALLOPROTEASE WITH THROMBOSPONDIN MOTIFS PROTEASE"/>
    <property type="match status" value="1"/>
</dbReference>
<accession>A0ABU7AAS4</accession>
<evidence type="ECO:0000313" key="4">
    <source>
        <dbReference type="Proteomes" id="UP001345963"/>
    </source>
</evidence>
<dbReference type="Pfam" id="PF19030">
    <property type="entry name" value="TSP1_ADAMTS"/>
    <property type="match status" value="2"/>
</dbReference>